<gene>
    <name evidence="1" type="ordered locus">Belba_2060</name>
</gene>
<dbReference type="EMBL" id="CP003281">
    <property type="protein sequence ID" value="AFL84632.1"/>
    <property type="molecule type" value="Genomic_DNA"/>
</dbReference>
<organism evidence="1 2">
    <name type="scientific">Belliella baltica (strain DSM 15883 / CIP 108006 / LMG 21964 / BA134)</name>
    <dbReference type="NCBI Taxonomy" id="866536"/>
    <lineage>
        <taxon>Bacteria</taxon>
        <taxon>Pseudomonadati</taxon>
        <taxon>Bacteroidota</taxon>
        <taxon>Cytophagia</taxon>
        <taxon>Cytophagales</taxon>
        <taxon>Cyclobacteriaceae</taxon>
        <taxon>Belliella</taxon>
    </lineage>
</organism>
<dbReference type="RefSeq" id="WP_014772599.1">
    <property type="nucleotide sequence ID" value="NC_018010.1"/>
</dbReference>
<dbReference type="HOGENOM" id="CLU_1056300_0_0_10"/>
<dbReference type="OrthoDB" id="1273053at2"/>
<name>I3Z5W4_BELBD</name>
<sequence length="263" mass="30717">MKDKRSVFYPIRTKNDPVYDRNIVMISSKEKYVRKVLPNPFTIFSFPFSLVYNYNILFNPSEYLPPFIEINEARKTLGFPVGHPIDGNVYGTSEMDPNRYVPISSFHNDMYQSKLSFFIDMCSILGVKECTMTEMRQNGQIIKFNIGLAQNSGPTETEIENSFKRDSNSLLKMKGHFSFPKPKHKIEKIESKWLLTEQTWRKMQDIRIDRDISTFEIEFNVENDFGINSSTLAKFGGNKISLGGEFSEFTKTSYLYKIEFWEK</sequence>
<accession>I3Z5W4</accession>
<dbReference type="AlphaFoldDB" id="I3Z5W4"/>
<evidence type="ECO:0000313" key="1">
    <source>
        <dbReference type="EMBL" id="AFL84632.1"/>
    </source>
</evidence>
<proteinExistence type="predicted"/>
<reference evidence="2" key="1">
    <citation type="submission" date="2012-06" db="EMBL/GenBank/DDBJ databases">
        <title>The complete genome of Belliella baltica DSM 15883.</title>
        <authorList>
            <person name="Lucas S."/>
            <person name="Copeland A."/>
            <person name="Lapidus A."/>
            <person name="Goodwin L."/>
            <person name="Pitluck S."/>
            <person name="Peters L."/>
            <person name="Mikhailova N."/>
            <person name="Davenport K."/>
            <person name="Kyrpides N."/>
            <person name="Mavromatis K."/>
            <person name="Pagani I."/>
            <person name="Ivanova N."/>
            <person name="Ovchinnikova G."/>
            <person name="Zeytun A."/>
            <person name="Detter J.C."/>
            <person name="Han C."/>
            <person name="Land M."/>
            <person name="Hauser L."/>
            <person name="Markowitz V."/>
            <person name="Cheng J.-F."/>
            <person name="Hugenholtz P."/>
            <person name="Woyke T."/>
            <person name="Wu D."/>
            <person name="Tindall B."/>
            <person name="Pomrenke H."/>
            <person name="Brambilla E."/>
            <person name="Klenk H.-P."/>
            <person name="Eisen J.A."/>
        </authorList>
    </citation>
    <scope>NUCLEOTIDE SEQUENCE [LARGE SCALE GENOMIC DNA]</scope>
    <source>
        <strain evidence="2">DSM 15883 / CIP 108006 / LMG 21964 / BA134</strain>
    </source>
</reference>
<dbReference type="STRING" id="866536.Belba_2060"/>
<keyword evidence="2" id="KW-1185">Reference proteome</keyword>
<dbReference type="Proteomes" id="UP000006050">
    <property type="component" value="Chromosome"/>
</dbReference>
<protein>
    <submittedName>
        <fullName evidence="1">Uncharacterized protein</fullName>
    </submittedName>
</protein>
<evidence type="ECO:0000313" key="2">
    <source>
        <dbReference type="Proteomes" id="UP000006050"/>
    </source>
</evidence>
<dbReference type="KEGG" id="bbd:Belba_2060"/>